<dbReference type="PANTHER" id="PTHR30093">
    <property type="entry name" value="GENERAL SECRETION PATHWAY PROTEIN G"/>
    <property type="match status" value="1"/>
</dbReference>
<dbReference type="GO" id="GO:0016020">
    <property type="term" value="C:membrane"/>
    <property type="evidence" value="ECO:0007669"/>
    <property type="project" value="UniProtKB-SubCell"/>
</dbReference>
<evidence type="ECO:0000256" key="5">
    <source>
        <dbReference type="ARBA" id="ARBA00023136"/>
    </source>
</evidence>
<dbReference type="NCBIfam" id="TIGR02532">
    <property type="entry name" value="IV_pilin_GFxxxE"/>
    <property type="match status" value="1"/>
</dbReference>
<dbReference type="AlphaFoldDB" id="A0A2H0UFP7"/>
<evidence type="ECO:0000256" key="6">
    <source>
        <dbReference type="SAM" id="Phobius"/>
    </source>
</evidence>
<evidence type="ECO:0000256" key="4">
    <source>
        <dbReference type="ARBA" id="ARBA00022989"/>
    </source>
</evidence>
<organism evidence="8 9">
    <name type="scientific">Candidatus Kaiserbacteria bacterium CG10_big_fil_rev_8_21_14_0_10_45_20</name>
    <dbReference type="NCBI Taxonomy" id="1974607"/>
    <lineage>
        <taxon>Bacteria</taxon>
        <taxon>Candidatus Kaiseribacteriota</taxon>
    </lineage>
</organism>
<sequence length="139" mass="14353">MFKRTARGFTLIELLVVIAIIGILSSVVLASLNDARTKSRDAKRVADVKQLQLALELYFDSNGGYPTTAEGLDALVTAGSIAAIPTPGAGVDNATYLYVSSSVTDYCLATDLEAGTSHAAAVGSCTATGITDQALRVSP</sequence>
<dbReference type="InterPro" id="IPR013545">
    <property type="entry name" value="T2SS_protein-GspG_C"/>
</dbReference>
<keyword evidence="5 6" id="KW-0472">Membrane</keyword>
<dbReference type="InterPro" id="IPR000983">
    <property type="entry name" value="Bac_GSPG_pilin"/>
</dbReference>
<proteinExistence type="predicted"/>
<dbReference type="SUPFAM" id="SSF54523">
    <property type="entry name" value="Pili subunits"/>
    <property type="match status" value="1"/>
</dbReference>
<name>A0A2H0UFP7_9BACT</name>
<dbReference type="Proteomes" id="UP000229315">
    <property type="component" value="Unassembled WGS sequence"/>
</dbReference>
<accession>A0A2H0UFP7</accession>
<protein>
    <recommendedName>
        <fullName evidence="7">Type II secretion system protein GspG C-terminal domain-containing protein</fullName>
    </recommendedName>
</protein>
<evidence type="ECO:0000256" key="3">
    <source>
        <dbReference type="ARBA" id="ARBA00022692"/>
    </source>
</evidence>
<dbReference type="Pfam" id="PF07963">
    <property type="entry name" value="N_methyl"/>
    <property type="match status" value="1"/>
</dbReference>
<dbReference type="GO" id="GO:0015627">
    <property type="term" value="C:type II protein secretion system complex"/>
    <property type="evidence" value="ECO:0007669"/>
    <property type="project" value="InterPro"/>
</dbReference>
<evidence type="ECO:0000256" key="2">
    <source>
        <dbReference type="ARBA" id="ARBA00022481"/>
    </source>
</evidence>
<evidence type="ECO:0000313" key="8">
    <source>
        <dbReference type="EMBL" id="PIR85233.1"/>
    </source>
</evidence>
<dbReference type="Pfam" id="PF08334">
    <property type="entry name" value="T2SSG"/>
    <property type="match status" value="1"/>
</dbReference>
<keyword evidence="3 6" id="KW-0812">Transmembrane</keyword>
<evidence type="ECO:0000256" key="1">
    <source>
        <dbReference type="ARBA" id="ARBA00004167"/>
    </source>
</evidence>
<reference evidence="9" key="1">
    <citation type="submission" date="2017-09" db="EMBL/GenBank/DDBJ databases">
        <title>Depth-based differentiation of microbial function through sediment-hosted aquifers and enrichment of novel symbionts in the deep terrestrial subsurface.</title>
        <authorList>
            <person name="Probst A.J."/>
            <person name="Ladd B."/>
            <person name="Jarett J.K."/>
            <person name="Geller-Mcgrath D.E."/>
            <person name="Sieber C.M.K."/>
            <person name="Emerson J.B."/>
            <person name="Anantharaman K."/>
            <person name="Thomas B.C."/>
            <person name="Malmstrom R."/>
            <person name="Stieglmeier M."/>
            <person name="Klingl A."/>
            <person name="Woyke T."/>
            <person name="Ryan C.M."/>
            <person name="Banfield J.F."/>
        </authorList>
    </citation>
    <scope>NUCLEOTIDE SEQUENCE [LARGE SCALE GENOMIC DNA]</scope>
</reference>
<feature type="domain" description="Type II secretion system protein GspG C-terminal" evidence="7">
    <location>
        <begin position="36"/>
        <end position="82"/>
    </location>
</feature>
<evidence type="ECO:0000259" key="7">
    <source>
        <dbReference type="Pfam" id="PF08334"/>
    </source>
</evidence>
<dbReference type="InterPro" id="IPR045584">
    <property type="entry name" value="Pilin-like"/>
</dbReference>
<comment type="caution">
    <text evidence="8">The sequence shown here is derived from an EMBL/GenBank/DDBJ whole genome shotgun (WGS) entry which is preliminary data.</text>
</comment>
<evidence type="ECO:0000313" key="9">
    <source>
        <dbReference type="Proteomes" id="UP000229315"/>
    </source>
</evidence>
<dbReference type="PRINTS" id="PR00813">
    <property type="entry name" value="BCTERIALGSPG"/>
</dbReference>
<gene>
    <name evidence="8" type="ORF">COU15_02235</name>
</gene>
<dbReference type="EMBL" id="PFBH01000014">
    <property type="protein sequence ID" value="PIR85233.1"/>
    <property type="molecule type" value="Genomic_DNA"/>
</dbReference>
<comment type="subcellular location">
    <subcellularLocation>
        <location evidence="1">Membrane</location>
        <topology evidence="1">Single-pass membrane protein</topology>
    </subcellularLocation>
</comment>
<keyword evidence="4 6" id="KW-1133">Transmembrane helix</keyword>
<keyword evidence="2" id="KW-0488">Methylation</keyword>
<dbReference type="PROSITE" id="PS00409">
    <property type="entry name" value="PROKAR_NTER_METHYL"/>
    <property type="match status" value="1"/>
</dbReference>
<dbReference type="Gene3D" id="3.30.700.10">
    <property type="entry name" value="Glycoprotein, Type 4 Pilin"/>
    <property type="match status" value="1"/>
</dbReference>
<feature type="transmembrane region" description="Helical" evidence="6">
    <location>
        <begin position="12"/>
        <end position="32"/>
    </location>
</feature>
<dbReference type="GO" id="GO:0015628">
    <property type="term" value="P:protein secretion by the type II secretion system"/>
    <property type="evidence" value="ECO:0007669"/>
    <property type="project" value="InterPro"/>
</dbReference>
<dbReference type="InterPro" id="IPR012902">
    <property type="entry name" value="N_methyl_site"/>
</dbReference>
<dbReference type="PANTHER" id="PTHR30093:SF44">
    <property type="entry name" value="TYPE II SECRETION SYSTEM CORE PROTEIN G"/>
    <property type="match status" value="1"/>
</dbReference>